<dbReference type="Pfam" id="PF09917">
    <property type="entry name" value="DUF2147"/>
    <property type="match status" value="1"/>
</dbReference>
<dbReference type="InterPro" id="IPR019223">
    <property type="entry name" value="DUF2147"/>
</dbReference>
<name>A0A2S6NGA9_RHOGL</name>
<feature type="domain" description="DUF2147" evidence="2">
    <location>
        <begin position="31"/>
        <end position="137"/>
    </location>
</feature>
<dbReference type="EMBL" id="NHRY01000139">
    <property type="protein sequence ID" value="PPQ33668.1"/>
    <property type="molecule type" value="Genomic_DNA"/>
</dbReference>
<feature type="signal peptide" evidence="1">
    <location>
        <begin position="1"/>
        <end position="24"/>
    </location>
</feature>
<evidence type="ECO:0000259" key="2">
    <source>
        <dbReference type="Pfam" id="PF09917"/>
    </source>
</evidence>
<protein>
    <recommendedName>
        <fullName evidence="2">DUF2147 domain-containing protein</fullName>
    </recommendedName>
</protein>
<dbReference type="PANTHER" id="PTHR36919">
    <property type="entry name" value="BLR1215 PROTEIN"/>
    <property type="match status" value="1"/>
</dbReference>
<evidence type="ECO:0000313" key="3">
    <source>
        <dbReference type="EMBL" id="PPQ33668.1"/>
    </source>
</evidence>
<proteinExistence type="predicted"/>
<feature type="chain" id="PRO_5015518187" description="DUF2147 domain-containing protein" evidence="1">
    <location>
        <begin position="25"/>
        <end position="167"/>
    </location>
</feature>
<dbReference type="PANTHER" id="PTHR36919:SF3">
    <property type="entry name" value="BLL5882 PROTEIN"/>
    <property type="match status" value="1"/>
</dbReference>
<gene>
    <name evidence="3" type="ORF">CCS01_13390</name>
</gene>
<comment type="caution">
    <text evidence="3">The sequence shown here is derived from an EMBL/GenBank/DDBJ whole genome shotgun (WGS) entry which is preliminary data.</text>
</comment>
<sequence>MLRRMLRLLAFLVVLLLLPLPAAAVVPPMAGLWLTQDHDGVIGVEPCGDKLCARIAGFFLDHPADPTPLDYRGVSQCHLPLISDAGQVAPNLWKGHITDPRNGSVYHVELWLTPEGALALRGYLGIPLFGQTQTWTRYAGTVPADCRLTPPAGHPEVVRPGGGAAAG</sequence>
<keyword evidence="1" id="KW-0732">Signal</keyword>
<dbReference type="AlphaFoldDB" id="A0A2S6NGA9"/>
<evidence type="ECO:0000256" key="1">
    <source>
        <dbReference type="SAM" id="SignalP"/>
    </source>
</evidence>
<dbReference type="Gene3D" id="2.40.128.520">
    <property type="match status" value="1"/>
</dbReference>
<evidence type="ECO:0000313" key="4">
    <source>
        <dbReference type="Proteomes" id="UP000239724"/>
    </source>
</evidence>
<keyword evidence="4" id="KW-1185">Reference proteome</keyword>
<dbReference type="Proteomes" id="UP000239724">
    <property type="component" value="Unassembled WGS sequence"/>
</dbReference>
<accession>A0A2S6NGA9</accession>
<reference evidence="3 4" key="1">
    <citation type="journal article" date="2018" name="Arch. Microbiol.">
        <title>New insights into the metabolic potential of the phototrophic purple bacterium Rhodopila globiformis DSM 161(T) from its draft genome sequence and evidence for a vanadium-dependent nitrogenase.</title>
        <authorList>
            <person name="Imhoff J.F."/>
            <person name="Rahn T."/>
            <person name="Kunzel S."/>
            <person name="Neulinger S.C."/>
        </authorList>
    </citation>
    <scope>NUCLEOTIDE SEQUENCE [LARGE SCALE GENOMIC DNA]</scope>
    <source>
        <strain evidence="3 4">DSM 161</strain>
    </source>
</reference>
<organism evidence="3 4">
    <name type="scientific">Rhodopila globiformis</name>
    <name type="common">Rhodopseudomonas globiformis</name>
    <dbReference type="NCBI Taxonomy" id="1071"/>
    <lineage>
        <taxon>Bacteria</taxon>
        <taxon>Pseudomonadati</taxon>
        <taxon>Pseudomonadota</taxon>
        <taxon>Alphaproteobacteria</taxon>
        <taxon>Acetobacterales</taxon>
        <taxon>Acetobacteraceae</taxon>
        <taxon>Rhodopila</taxon>
    </lineage>
</organism>